<dbReference type="EMBL" id="KQ086482">
    <property type="protein sequence ID" value="KLO04622.1"/>
    <property type="molecule type" value="Genomic_DNA"/>
</dbReference>
<organism evidence="3 4">
    <name type="scientific">Schizopora paradoxa</name>
    <dbReference type="NCBI Taxonomy" id="27342"/>
    <lineage>
        <taxon>Eukaryota</taxon>
        <taxon>Fungi</taxon>
        <taxon>Dikarya</taxon>
        <taxon>Basidiomycota</taxon>
        <taxon>Agaricomycotina</taxon>
        <taxon>Agaricomycetes</taxon>
        <taxon>Hymenochaetales</taxon>
        <taxon>Schizoporaceae</taxon>
        <taxon>Schizopora</taxon>
    </lineage>
</organism>
<evidence type="ECO:0000256" key="2">
    <source>
        <dbReference type="SAM" id="SignalP"/>
    </source>
</evidence>
<keyword evidence="2" id="KW-0732">Signal</keyword>
<name>A0A0H2R047_9AGAM</name>
<feature type="chain" id="PRO_5005201587" description="RxLR effector protein" evidence="2">
    <location>
        <begin position="22"/>
        <end position="70"/>
    </location>
</feature>
<accession>A0A0H2R047</accession>
<dbReference type="InParanoid" id="A0A0H2R047"/>
<evidence type="ECO:0000313" key="4">
    <source>
        <dbReference type="Proteomes" id="UP000053477"/>
    </source>
</evidence>
<evidence type="ECO:0008006" key="5">
    <source>
        <dbReference type="Google" id="ProtNLM"/>
    </source>
</evidence>
<sequence>MQLRFVSIVSILSCISLVAAGATPDTGALVARDAGADVLKREFEQHGSLDDRAIDNSKKRESEQHGSVDD</sequence>
<dbReference type="Proteomes" id="UP000053477">
    <property type="component" value="Unassembled WGS sequence"/>
</dbReference>
<keyword evidence="4" id="KW-1185">Reference proteome</keyword>
<feature type="region of interest" description="Disordered" evidence="1">
    <location>
        <begin position="50"/>
        <end position="70"/>
    </location>
</feature>
<reference evidence="3 4" key="1">
    <citation type="submission" date="2015-04" db="EMBL/GenBank/DDBJ databases">
        <title>Complete genome sequence of Schizopora paradoxa KUC8140, a cosmopolitan wood degrader in East Asia.</title>
        <authorList>
            <consortium name="DOE Joint Genome Institute"/>
            <person name="Min B."/>
            <person name="Park H."/>
            <person name="Jang Y."/>
            <person name="Kim J.-J."/>
            <person name="Kim K.H."/>
            <person name="Pangilinan J."/>
            <person name="Lipzen A."/>
            <person name="Riley R."/>
            <person name="Grigoriev I.V."/>
            <person name="Spatafora J.W."/>
            <person name="Choi I.-G."/>
        </authorList>
    </citation>
    <scope>NUCLEOTIDE SEQUENCE [LARGE SCALE GENOMIC DNA]</scope>
    <source>
        <strain evidence="3 4">KUC8140</strain>
    </source>
</reference>
<proteinExistence type="predicted"/>
<evidence type="ECO:0000313" key="3">
    <source>
        <dbReference type="EMBL" id="KLO04622.1"/>
    </source>
</evidence>
<evidence type="ECO:0000256" key="1">
    <source>
        <dbReference type="SAM" id="MobiDB-lite"/>
    </source>
</evidence>
<feature type="signal peptide" evidence="2">
    <location>
        <begin position="1"/>
        <end position="21"/>
    </location>
</feature>
<dbReference type="AlphaFoldDB" id="A0A0H2R047"/>
<protein>
    <recommendedName>
        <fullName evidence="5">RxLR effector protein</fullName>
    </recommendedName>
</protein>
<gene>
    <name evidence="3" type="ORF">SCHPADRAFT_947571</name>
</gene>